<dbReference type="CDD" id="cd00130">
    <property type="entry name" value="PAS"/>
    <property type="match status" value="1"/>
</dbReference>
<sequence length="359" mass="40706">MLDPATLYYNQAASSPHIQFVYELSTKRVVFINTAYEHVLHGHQEQVNEELPALLARLHPDDLALWNRYWRLWQAGRLHDEVDVRLVTPNGPDQWLSLLPHWHQDEEGHQWLSGVLRDITAEKRHHENSVKFNGKKNTVLDLLSHELAGAFGVLQQLTEYVRQEVGDVQQSQIPHMLEIMQQTSQKSVALIRNLLNQEFLESAGIPLQRERVDLREKVRECLEPLWQAPNPEDHRLVYECPTKPVYAEVDITKLLQVVTNLVNNAFKFTPSEGRITVRLSSEPGAVRLVVADDGIGIPSHLLPNVFERFTPARRTGLRGEPTTGLGLSLCKMIVELHHGTLTVVSTEGKGAAFTVELPA</sequence>
<dbReference type="FunFam" id="3.30.565.10:FF:000006">
    <property type="entry name" value="Sensor histidine kinase WalK"/>
    <property type="match status" value="1"/>
</dbReference>
<dbReference type="InterPro" id="IPR000014">
    <property type="entry name" value="PAS"/>
</dbReference>
<evidence type="ECO:0000256" key="2">
    <source>
        <dbReference type="ARBA" id="ARBA00012438"/>
    </source>
</evidence>
<dbReference type="InterPro" id="IPR036890">
    <property type="entry name" value="HATPase_C_sf"/>
</dbReference>
<keyword evidence="3" id="KW-0597">Phosphoprotein</keyword>
<dbReference type="EC" id="2.7.13.3" evidence="2"/>
<dbReference type="Gene3D" id="3.30.565.10">
    <property type="entry name" value="Histidine kinase-like ATPase, C-terminal domain"/>
    <property type="match status" value="1"/>
</dbReference>
<dbReference type="Pfam" id="PF02518">
    <property type="entry name" value="HATPase_c"/>
    <property type="match status" value="1"/>
</dbReference>
<keyword evidence="4" id="KW-0808">Transferase</keyword>
<dbReference type="PANTHER" id="PTHR43547:SF2">
    <property type="entry name" value="HYBRID SIGNAL TRANSDUCTION HISTIDINE KINASE C"/>
    <property type="match status" value="1"/>
</dbReference>
<evidence type="ECO:0000256" key="5">
    <source>
        <dbReference type="ARBA" id="ARBA00022777"/>
    </source>
</evidence>
<reference evidence="8" key="1">
    <citation type="submission" date="2017-06" db="EMBL/GenBank/DDBJ databases">
        <authorList>
            <person name="Varghese N."/>
            <person name="Submissions S."/>
        </authorList>
    </citation>
    <scope>NUCLEOTIDE SEQUENCE [LARGE SCALE GENOMIC DNA]</scope>
    <source>
        <strain evidence="8">DSM 28041</strain>
    </source>
</reference>
<protein>
    <recommendedName>
        <fullName evidence="2">histidine kinase</fullName>
        <ecNumber evidence="2">2.7.13.3</ecNumber>
    </recommendedName>
</protein>
<dbReference type="PROSITE" id="PS50109">
    <property type="entry name" value="HIS_KIN"/>
    <property type="match status" value="1"/>
</dbReference>
<dbReference type="InterPro" id="IPR005467">
    <property type="entry name" value="His_kinase_dom"/>
</dbReference>
<evidence type="ECO:0000313" key="8">
    <source>
        <dbReference type="Proteomes" id="UP000198310"/>
    </source>
</evidence>
<dbReference type="PRINTS" id="PR00344">
    <property type="entry name" value="BCTRLSENSOR"/>
</dbReference>
<dbReference type="SUPFAM" id="SSF55785">
    <property type="entry name" value="PYP-like sensor domain (PAS domain)"/>
    <property type="match status" value="1"/>
</dbReference>
<evidence type="ECO:0000259" key="6">
    <source>
        <dbReference type="PROSITE" id="PS50109"/>
    </source>
</evidence>
<dbReference type="Gene3D" id="3.30.450.20">
    <property type="entry name" value="PAS domain"/>
    <property type="match status" value="1"/>
</dbReference>
<dbReference type="SUPFAM" id="SSF55874">
    <property type="entry name" value="ATPase domain of HSP90 chaperone/DNA topoisomerase II/histidine kinase"/>
    <property type="match status" value="1"/>
</dbReference>
<dbReference type="Proteomes" id="UP000198310">
    <property type="component" value="Unassembled WGS sequence"/>
</dbReference>
<organism evidence="7 8">
    <name type="scientific">Hymenobacter mucosus</name>
    <dbReference type="NCBI Taxonomy" id="1411120"/>
    <lineage>
        <taxon>Bacteria</taxon>
        <taxon>Pseudomonadati</taxon>
        <taxon>Bacteroidota</taxon>
        <taxon>Cytophagia</taxon>
        <taxon>Cytophagales</taxon>
        <taxon>Hymenobacteraceae</taxon>
        <taxon>Hymenobacter</taxon>
    </lineage>
</organism>
<dbReference type="GO" id="GO:0000155">
    <property type="term" value="F:phosphorelay sensor kinase activity"/>
    <property type="evidence" value="ECO:0007669"/>
    <property type="project" value="TreeGrafter"/>
</dbReference>
<dbReference type="SMART" id="SM00387">
    <property type="entry name" value="HATPase_c"/>
    <property type="match status" value="1"/>
</dbReference>
<keyword evidence="8" id="KW-1185">Reference proteome</keyword>
<evidence type="ECO:0000256" key="1">
    <source>
        <dbReference type="ARBA" id="ARBA00000085"/>
    </source>
</evidence>
<keyword evidence="5 7" id="KW-0418">Kinase</keyword>
<accession>A0A239BE37</accession>
<proteinExistence type="predicted"/>
<dbReference type="PANTHER" id="PTHR43547">
    <property type="entry name" value="TWO-COMPONENT HISTIDINE KINASE"/>
    <property type="match status" value="1"/>
</dbReference>
<dbReference type="InterPro" id="IPR004358">
    <property type="entry name" value="Sig_transdc_His_kin-like_C"/>
</dbReference>
<feature type="domain" description="Histidine kinase" evidence="6">
    <location>
        <begin position="142"/>
        <end position="359"/>
    </location>
</feature>
<evidence type="ECO:0000256" key="4">
    <source>
        <dbReference type="ARBA" id="ARBA00022679"/>
    </source>
</evidence>
<dbReference type="CDD" id="cd00075">
    <property type="entry name" value="HATPase"/>
    <property type="match status" value="1"/>
</dbReference>
<dbReference type="AlphaFoldDB" id="A0A239BE37"/>
<evidence type="ECO:0000256" key="3">
    <source>
        <dbReference type="ARBA" id="ARBA00022553"/>
    </source>
</evidence>
<name>A0A239BE37_9BACT</name>
<dbReference type="InterPro" id="IPR035965">
    <property type="entry name" value="PAS-like_dom_sf"/>
</dbReference>
<evidence type="ECO:0000313" key="7">
    <source>
        <dbReference type="EMBL" id="SNS05999.1"/>
    </source>
</evidence>
<dbReference type="InterPro" id="IPR003594">
    <property type="entry name" value="HATPase_dom"/>
</dbReference>
<comment type="catalytic activity">
    <reaction evidence="1">
        <text>ATP + protein L-histidine = ADP + protein N-phospho-L-histidine.</text>
        <dbReference type="EC" id="2.7.13.3"/>
    </reaction>
</comment>
<dbReference type="EMBL" id="FZNS01000022">
    <property type="protein sequence ID" value="SNS05999.1"/>
    <property type="molecule type" value="Genomic_DNA"/>
</dbReference>
<gene>
    <name evidence="7" type="ORF">SAMN06269173_1224</name>
</gene>